<feature type="transmembrane region" description="Helical" evidence="1">
    <location>
        <begin position="13"/>
        <end position="34"/>
    </location>
</feature>
<name>A0ABU3RI64_9BACL</name>
<keyword evidence="1" id="KW-0472">Membrane</keyword>
<keyword evidence="1" id="KW-0812">Transmembrane</keyword>
<dbReference type="InterPro" id="IPR005151">
    <property type="entry name" value="Tail-specific_protease"/>
</dbReference>
<feature type="transmembrane region" description="Helical" evidence="1">
    <location>
        <begin position="65"/>
        <end position="82"/>
    </location>
</feature>
<dbReference type="InterPro" id="IPR036034">
    <property type="entry name" value="PDZ_sf"/>
</dbReference>
<dbReference type="Gene3D" id="2.30.42.10">
    <property type="match status" value="1"/>
</dbReference>
<evidence type="ECO:0000259" key="2">
    <source>
        <dbReference type="SMART" id="SM00245"/>
    </source>
</evidence>
<dbReference type="PANTHER" id="PTHR32060:SF22">
    <property type="entry name" value="CARBOXYL-TERMINAL-PROCESSING PEPTIDASE 3, CHLOROPLASTIC"/>
    <property type="match status" value="1"/>
</dbReference>
<reference evidence="3 4" key="1">
    <citation type="submission" date="2023-10" db="EMBL/GenBank/DDBJ databases">
        <title>Paenibacillus strain PFR10 Genome sequencing and assembly.</title>
        <authorList>
            <person name="Kim I."/>
        </authorList>
    </citation>
    <scope>NUCLEOTIDE SEQUENCE [LARGE SCALE GENOMIC DNA]</scope>
    <source>
        <strain evidence="3 4">PFR10</strain>
    </source>
</reference>
<sequence>MSMIGDFLGSLKWFTIYELLLFAIILTVLVWYAIPIQKHVTWFDLLPSAGLLIAIASVLNGDTTLLALIFYAVAAVLFLCTVKKVFRPVRHIPVPLPKYRIIRVALCLLGMLPLVFSLILAGESRYNPVSHFSHMSYSQAFVQLNERLSREYPFGDWKKVDWAAMKNKYEPLFLQAEQQKNKDLYYTTLRSYLYSLRDGHVKIVNEKLYDDNHVFKQEVGGGVGLSTIQLDQGKVVVNLLLVGSPAEKSGIQLGAEIISWDGKEAQEAYHATYWSENPMATDGDRNDNQGRFMVRTSIGKDVQVAFKNKGETEIKKVTLTAYDDNYETLKKTRVKPNKTDAPVESEVLSNGYGYVKIRYFLPSATMPHPDKVLGTKLKEFQEKQINGLIIDVRDNPGGSDDLVIAMAGYFVNKPKLYEYVSYYNRMAGKFEINAIETRIIKPAELYYGGKLAILINQRTGSSGEGLPLVVKGLPHARIVGFTSTNGSFGVVSSPIQVEMPEGYLLQLPDGRSLNQDKMIQGDSDDKGQGGAIPDIDIPLNEQTFEQKYIQGQDVELNYAIQAMENMQ</sequence>
<organism evidence="3 4">
    <name type="scientific">Paenibacillus violae</name>
    <dbReference type="NCBI Taxonomy" id="3077234"/>
    <lineage>
        <taxon>Bacteria</taxon>
        <taxon>Bacillati</taxon>
        <taxon>Bacillota</taxon>
        <taxon>Bacilli</taxon>
        <taxon>Bacillales</taxon>
        <taxon>Paenibacillaceae</taxon>
        <taxon>Paenibacillus</taxon>
    </lineage>
</organism>
<evidence type="ECO:0000313" key="4">
    <source>
        <dbReference type="Proteomes" id="UP001260980"/>
    </source>
</evidence>
<dbReference type="SUPFAM" id="SSF52096">
    <property type="entry name" value="ClpP/crotonase"/>
    <property type="match status" value="1"/>
</dbReference>
<gene>
    <name evidence="3" type="ORF">RQP52_22870</name>
</gene>
<dbReference type="Gene3D" id="3.90.226.10">
    <property type="entry name" value="2-enoyl-CoA Hydratase, Chain A, domain 1"/>
    <property type="match status" value="1"/>
</dbReference>
<comment type="caution">
    <text evidence="3">The sequence shown here is derived from an EMBL/GenBank/DDBJ whole genome shotgun (WGS) entry which is preliminary data.</text>
</comment>
<protein>
    <submittedName>
        <fullName evidence="3">S41 family peptidase</fullName>
    </submittedName>
</protein>
<dbReference type="PANTHER" id="PTHR32060">
    <property type="entry name" value="TAIL-SPECIFIC PROTEASE"/>
    <property type="match status" value="1"/>
</dbReference>
<keyword evidence="1" id="KW-1133">Transmembrane helix</keyword>
<dbReference type="SMART" id="SM00245">
    <property type="entry name" value="TSPc"/>
    <property type="match status" value="1"/>
</dbReference>
<dbReference type="Proteomes" id="UP001260980">
    <property type="component" value="Unassembled WGS sequence"/>
</dbReference>
<feature type="domain" description="Tail specific protease" evidence="2">
    <location>
        <begin position="310"/>
        <end position="538"/>
    </location>
</feature>
<dbReference type="EMBL" id="JAWCUD010000008">
    <property type="protein sequence ID" value="MDU0203932.1"/>
    <property type="molecule type" value="Genomic_DNA"/>
</dbReference>
<evidence type="ECO:0000313" key="3">
    <source>
        <dbReference type="EMBL" id="MDU0203932.1"/>
    </source>
</evidence>
<dbReference type="InterPro" id="IPR029045">
    <property type="entry name" value="ClpP/crotonase-like_dom_sf"/>
</dbReference>
<dbReference type="RefSeq" id="WP_315953984.1">
    <property type="nucleotide sequence ID" value="NZ_JAWCUD010000008.1"/>
</dbReference>
<keyword evidence="4" id="KW-1185">Reference proteome</keyword>
<dbReference type="Pfam" id="PF03572">
    <property type="entry name" value="Peptidase_S41"/>
    <property type="match status" value="1"/>
</dbReference>
<feature type="transmembrane region" description="Helical" evidence="1">
    <location>
        <begin position="102"/>
        <end position="122"/>
    </location>
</feature>
<proteinExistence type="predicted"/>
<dbReference type="Gene3D" id="3.30.750.44">
    <property type="match status" value="1"/>
</dbReference>
<evidence type="ECO:0000256" key="1">
    <source>
        <dbReference type="SAM" id="Phobius"/>
    </source>
</evidence>
<accession>A0ABU3RI64</accession>